<dbReference type="EMBL" id="CP002788">
    <property type="protein sequence ID" value="AEF43123.1"/>
    <property type="molecule type" value="Genomic_DNA"/>
</dbReference>
<sequence>MMCRYRVIDKPTIGRTRFHYPGSIEYGWWTVSVLAQFDGDTRIVMLGDEHDNWHDAIREAHDILSRSEGTPQP</sequence>
<keyword evidence="2" id="KW-1185">Reference proteome</keyword>
<keyword evidence="1" id="KW-0614">Plasmid</keyword>
<dbReference type="HOGENOM" id="CLU_2696396_0_0_11"/>
<dbReference type="Proteomes" id="UP000009235">
    <property type="component" value="Plasmid pAS9A-2"/>
</dbReference>
<proteinExistence type="predicted"/>
<evidence type="ECO:0000313" key="1">
    <source>
        <dbReference type="EMBL" id="AEF43123.1"/>
    </source>
</evidence>
<name>F6ESK3_HOYSD</name>
<geneLocation type="plasmid" evidence="1 2">
    <name>pAS9A-2</name>
</geneLocation>
<gene>
    <name evidence="1" type="ordered locus">AS9A_P20079</name>
</gene>
<protein>
    <submittedName>
        <fullName evidence="1">Uncharacterized protein</fullName>
    </submittedName>
</protein>
<organism evidence="1 2">
    <name type="scientific">Hoyosella subflava (strain DSM 45089 / JCM 17490 / NBRC 109087 / DQS3-9A1)</name>
    <name type="common">Amycolicicoccus subflavus</name>
    <dbReference type="NCBI Taxonomy" id="443218"/>
    <lineage>
        <taxon>Bacteria</taxon>
        <taxon>Bacillati</taxon>
        <taxon>Actinomycetota</taxon>
        <taxon>Actinomycetes</taxon>
        <taxon>Mycobacteriales</taxon>
        <taxon>Hoyosellaceae</taxon>
        <taxon>Hoyosella</taxon>
    </lineage>
</organism>
<accession>F6ESK3</accession>
<evidence type="ECO:0000313" key="2">
    <source>
        <dbReference type="Proteomes" id="UP000009235"/>
    </source>
</evidence>
<dbReference type="AlphaFoldDB" id="F6ESK3"/>
<dbReference type="KEGG" id="asd:AS9A_P20079"/>
<reference evidence="1 2" key="1">
    <citation type="journal article" date="2011" name="J. Bacteriol.">
        <title>Complete genome sequence of Amycolicicoccus subflavus DQS3-9A1T, an actinomycete isolated from crude oil-polluted soil.</title>
        <authorList>
            <person name="Cai M."/>
            <person name="Chen W.M."/>
            <person name="Nie Y."/>
            <person name="Chi C.Q."/>
            <person name="Wang Y.N."/>
            <person name="Tang Y.Q."/>
            <person name="Li G.Y."/>
            <person name="Wu X.L."/>
        </authorList>
    </citation>
    <scope>NUCLEOTIDE SEQUENCE [LARGE SCALE GENOMIC DNA]</scope>
    <source>
        <strain evidence="2">DSM 45089 / DQS3-9A1</strain>
        <plasmid evidence="1 2">pAS9A-2</plasmid>
    </source>
</reference>